<feature type="domain" description="Acyl-CoA dehydrogenase/oxidase N-terminal" evidence="8">
    <location>
        <begin position="88"/>
        <end position="172"/>
    </location>
</feature>
<reference evidence="10 11" key="1">
    <citation type="submission" date="2023-04" db="EMBL/GenBank/DDBJ databases">
        <title>The genome sequence of Polyangium sorediatum DSM14670.</title>
        <authorList>
            <person name="Zhang X."/>
        </authorList>
    </citation>
    <scope>NUCLEOTIDE SEQUENCE [LARGE SCALE GENOMIC DNA]</scope>
    <source>
        <strain evidence="10 11">DSM 14670</strain>
    </source>
</reference>
<dbReference type="InterPro" id="IPR009075">
    <property type="entry name" value="AcylCo_DH/oxidase_C"/>
</dbReference>
<dbReference type="InterPro" id="IPR013786">
    <property type="entry name" value="AcylCoA_DH/ox_N"/>
</dbReference>
<evidence type="ECO:0000256" key="4">
    <source>
        <dbReference type="ARBA" id="ARBA00022827"/>
    </source>
</evidence>
<dbReference type="SUPFAM" id="SSF56645">
    <property type="entry name" value="Acyl-CoA dehydrogenase NM domain-like"/>
    <property type="match status" value="1"/>
</dbReference>
<dbReference type="SUPFAM" id="SSF47203">
    <property type="entry name" value="Acyl-CoA dehydrogenase C-terminal domain-like"/>
    <property type="match status" value="1"/>
</dbReference>
<evidence type="ECO:0000256" key="5">
    <source>
        <dbReference type="RuleBase" id="RU362125"/>
    </source>
</evidence>
<dbReference type="PANTHER" id="PTHR42803">
    <property type="entry name" value="ACYL-COA DEHYDROGENASE"/>
    <property type="match status" value="1"/>
</dbReference>
<dbReference type="Pfam" id="PF02770">
    <property type="entry name" value="Acyl-CoA_dh_M"/>
    <property type="match status" value="1"/>
</dbReference>
<gene>
    <name evidence="10" type="ORF">QHF89_23815</name>
</gene>
<evidence type="ECO:0000256" key="3">
    <source>
        <dbReference type="ARBA" id="ARBA00022630"/>
    </source>
</evidence>
<dbReference type="InterPro" id="IPR052166">
    <property type="entry name" value="Diverse_Acyl-CoA_DH"/>
</dbReference>
<comment type="cofactor">
    <cofactor evidence="1 5">
        <name>FAD</name>
        <dbReference type="ChEBI" id="CHEBI:57692"/>
    </cofactor>
</comment>
<evidence type="ECO:0000256" key="1">
    <source>
        <dbReference type="ARBA" id="ARBA00001974"/>
    </source>
</evidence>
<comment type="caution">
    <text evidence="10">The sequence shown here is derived from an EMBL/GenBank/DDBJ whole genome shotgun (WGS) entry which is preliminary data.</text>
</comment>
<organism evidence="10 11">
    <name type="scientific">Polyangium sorediatum</name>
    <dbReference type="NCBI Taxonomy" id="889274"/>
    <lineage>
        <taxon>Bacteria</taxon>
        <taxon>Pseudomonadati</taxon>
        <taxon>Myxococcota</taxon>
        <taxon>Polyangia</taxon>
        <taxon>Polyangiales</taxon>
        <taxon>Polyangiaceae</taxon>
        <taxon>Polyangium</taxon>
    </lineage>
</organism>
<evidence type="ECO:0000259" key="6">
    <source>
        <dbReference type="Pfam" id="PF00441"/>
    </source>
</evidence>
<evidence type="ECO:0000259" key="9">
    <source>
        <dbReference type="Pfam" id="PF12806"/>
    </source>
</evidence>
<name>A0ABT6NW47_9BACT</name>
<dbReference type="Gene3D" id="2.40.110.10">
    <property type="entry name" value="Butyryl-CoA Dehydrogenase, subunit A, domain 2"/>
    <property type="match status" value="1"/>
</dbReference>
<sequence>MTPPRGWHHVRRAMSSTNPLVSDRFVDFLLYEVLDLAGLLALPDFAEHTPETVGIYLGTARRLARELLFPAYKPMDEAPPRLENGRVRVHRAMHDIYPRLVELGVLSATRPPDAYGQMLPLTVASLAASYLMAANLSAYGYLGLTTGAARLLESFGSDELKERFMSRLYRGEWTGTMALTEPQAGSSLSDVETRATPAEGGHYLIKGSKIFISGGDHDLTENIVHLTLARIDGAPPGIKGVSLFAIPKLRSERGGLVPNDVEVAGVIHKIGWRGLPSLALNFGEAGDCHGYLVGEPHRGISYMFQMMNEARLMIGMNGASTASVAFHESLEYAKTRPQGRSLGDKDPRTPQVPILEHADVRRMLLRQKAIAWGSIALLGLTARLSDLAEHATEETSRARAAMLLDLLTPIAKSFPAERGFESNALAVQVLGGYGYTSEYLPEAWLRDQKLNSIHEGTTGIQSLDLLGRKVIAAGGAAFGALLEEIAATCDGARDAGVHPDLVQRVEGAAMAMRQVTLHLGALGAQGDVRGMLLHSADYLDLASTMVIGWTWLRLAATAQKNQQDRPQDDDFYNGIASAAQYWIRTELPRVGYLAQLCRSGEDSYERVRPEWL</sequence>
<keyword evidence="3 5" id="KW-0285">Flavoprotein</keyword>
<comment type="similarity">
    <text evidence="2 5">Belongs to the acyl-CoA dehydrogenase family.</text>
</comment>
<dbReference type="InterPro" id="IPR025878">
    <property type="entry name" value="Acyl-CoA_dh-like_C_dom"/>
</dbReference>
<dbReference type="InterPro" id="IPR037069">
    <property type="entry name" value="AcylCoA_DH/ox_N_sf"/>
</dbReference>
<dbReference type="InterPro" id="IPR046373">
    <property type="entry name" value="Acyl-CoA_Oxase/DH_mid-dom_sf"/>
</dbReference>
<evidence type="ECO:0000313" key="11">
    <source>
        <dbReference type="Proteomes" id="UP001160301"/>
    </source>
</evidence>
<dbReference type="Pfam" id="PF12806">
    <property type="entry name" value="Acyl-CoA_dh_C"/>
    <property type="match status" value="1"/>
</dbReference>
<dbReference type="Gene3D" id="1.10.540.10">
    <property type="entry name" value="Acyl-CoA dehydrogenase/oxidase, N-terminal domain"/>
    <property type="match status" value="1"/>
</dbReference>
<dbReference type="Gene3D" id="1.20.140.10">
    <property type="entry name" value="Butyryl-CoA Dehydrogenase, subunit A, domain 3"/>
    <property type="match status" value="1"/>
</dbReference>
<keyword evidence="5" id="KW-0560">Oxidoreductase</keyword>
<dbReference type="Proteomes" id="UP001160301">
    <property type="component" value="Unassembled WGS sequence"/>
</dbReference>
<dbReference type="EMBL" id="JARZHI010000021">
    <property type="protein sequence ID" value="MDI1432543.1"/>
    <property type="molecule type" value="Genomic_DNA"/>
</dbReference>
<protein>
    <submittedName>
        <fullName evidence="10">Acyl-CoA dehydrogenase</fullName>
    </submittedName>
</protein>
<accession>A0ABT6NW47</accession>
<feature type="domain" description="Acyl-CoA dehydrogenase/oxidase C-terminal" evidence="6">
    <location>
        <begin position="298"/>
        <end position="463"/>
    </location>
</feature>
<dbReference type="InterPro" id="IPR006091">
    <property type="entry name" value="Acyl-CoA_Oxase/DH_mid-dom"/>
</dbReference>
<dbReference type="InterPro" id="IPR009100">
    <property type="entry name" value="AcylCoA_DH/oxidase_NM_dom_sf"/>
</dbReference>
<feature type="domain" description="Acetyl-CoA dehydrogenase-like C-terminal" evidence="9">
    <location>
        <begin position="481"/>
        <end position="604"/>
    </location>
</feature>
<keyword evidence="4 5" id="KW-0274">FAD</keyword>
<evidence type="ECO:0000259" key="8">
    <source>
        <dbReference type="Pfam" id="PF02771"/>
    </source>
</evidence>
<dbReference type="PANTHER" id="PTHR42803:SF3">
    <property type="entry name" value="ACYL-COA DEHYDROGENASE-RELATED"/>
    <property type="match status" value="1"/>
</dbReference>
<feature type="domain" description="Acyl-CoA oxidase/dehydrogenase middle" evidence="7">
    <location>
        <begin position="177"/>
        <end position="282"/>
    </location>
</feature>
<dbReference type="Pfam" id="PF00441">
    <property type="entry name" value="Acyl-CoA_dh_1"/>
    <property type="match status" value="1"/>
</dbReference>
<evidence type="ECO:0000259" key="7">
    <source>
        <dbReference type="Pfam" id="PF02770"/>
    </source>
</evidence>
<evidence type="ECO:0000256" key="2">
    <source>
        <dbReference type="ARBA" id="ARBA00009347"/>
    </source>
</evidence>
<dbReference type="Pfam" id="PF02771">
    <property type="entry name" value="Acyl-CoA_dh_N"/>
    <property type="match status" value="1"/>
</dbReference>
<dbReference type="InterPro" id="IPR036250">
    <property type="entry name" value="AcylCo_DH-like_C"/>
</dbReference>
<evidence type="ECO:0000313" key="10">
    <source>
        <dbReference type="EMBL" id="MDI1432543.1"/>
    </source>
</evidence>
<keyword evidence="11" id="KW-1185">Reference proteome</keyword>
<proteinExistence type="inferred from homology"/>